<dbReference type="Proteomes" id="UP001632038">
    <property type="component" value="Unassembled WGS sequence"/>
</dbReference>
<evidence type="ECO:0000256" key="1">
    <source>
        <dbReference type="SAM" id="MobiDB-lite"/>
    </source>
</evidence>
<evidence type="ECO:0000313" key="4">
    <source>
        <dbReference type="Proteomes" id="UP001632038"/>
    </source>
</evidence>
<protein>
    <submittedName>
        <fullName evidence="2">Uncharacterized protein</fullName>
    </submittedName>
</protein>
<proteinExistence type="predicted"/>
<gene>
    <name evidence="3" type="ORF">CASFOL_020087</name>
    <name evidence="2" type="ORF">CASFOL_034153</name>
</gene>
<dbReference type="AlphaFoldDB" id="A0ABD3BXE1"/>
<dbReference type="EMBL" id="JAVIJP010000061">
    <property type="protein sequence ID" value="KAL3621957.1"/>
    <property type="molecule type" value="Genomic_DNA"/>
</dbReference>
<accession>A0ABD3BXE1</accession>
<evidence type="ECO:0000313" key="3">
    <source>
        <dbReference type="EMBL" id="KAL3635540.1"/>
    </source>
</evidence>
<reference evidence="2" key="2">
    <citation type="submission" date="2024-11" db="EMBL/GenBank/DDBJ databases">
        <authorList>
            <person name="Burger M."/>
            <person name="Chory J."/>
        </authorList>
    </citation>
    <scope>NUCLEOTIDE SEQUENCE</scope>
    <source>
        <strain evidence="2">Tecolote</strain>
        <tissue evidence="2">Flower</tissue>
    </source>
</reference>
<feature type="region of interest" description="Disordered" evidence="1">
    <location>
        <begin position="1"/>
        <end position="31"/>
    </location>
</feature>
<name>A0ABD3BXE1_9LAMI</name>
<sequence length="81" mass="8786">MGHGVLSGMSQQRKEVKSMESGNGEKGVCADLGFDDGQRRGGLGIFDSAAHETGNNNGKGERFSNEVCYENFLQLWAPFDD</sequence>
<organism evidence="2 4">
    <name type="scientific">Castilleja foliolosa</name>
    <dbReference type="NCBI Taxonomy" id="1961234"/>
    <lineage>
        <taxon>Eukaryota</taxon>
        <taxon>Viridiplantae</taxon>
        <taxon>Streptophyta</taxon>
        <taxon>Embryophyta</taxon>
        <taxon>Tracheophyta</taxon>
        <taxon>Spermatophyta</taxon>
        <taxon>Magnoliopsida</taxon>
        <taxon>eudicotyledons</taxon>
        <taxon>Gunneridae</taxon>
        <taxon>Pentapetalae</taxon>
        <taxon>asterids</taxon>
        <taxon>lamiids</taxon>
        <taxon>Lamiales</taxon>
        <taxon>Orobanchaceae</taxon>
        <taxon>Pedicularideae</taxon>
        <taxon>Castillejinae</taxon>
        <taxon>Castilleja</taxon>
    </lineage>
</organism>
<keyword evidence="4" id="KW-1185">Reference proteome</keyword>
<reference evidence="2" key="1">
    <citation type="journal article" date="2024" name="IScience">
        <title>Strigolactones Initiate the Formation of Haustorium-like Structures in Castilleja.</title>
        <authorList>
            <person name="Buerger M."/>
            <person name="Peterson D."/>
            <person name="Chory J."/>
        </authorList>
    </citation>
    <scope>NUCLEOTIDE SEQUENCE</scope>
    <source>
        <strain evidence="2">Tecolote</strain>
        <tissue evidence="2">Flower</tissue>
    </source>
</reference>
<dbReference type="EMBL" id="JAVIJP010000027">
    <property type="protein sequence ID" value="KAL3635540.1"/>
    <property type="molecule type" value="Genomic_DNA"/>
</dbReference>
<evidence type="ECO:0000313" key="2">
    <source>
        <dbReference type="EMBL" id="KAL3621957.1"/>
    </source>
</evidence>
<comment type="caution">
    <text evidence="2">The sequence shown here is derived from an EMBL/GenBank/DDBJ whole genome shotgun (WGS) entry which is preliminary data.</text>
</comment>